<feature type="compositionally biased region" description="Acidic residues" evidence="1">
    <location>
        <begin position="27"/>
        <end position="41"/>
    </location>
</feature>
<evidence type="ECO:0000256" key="1">
    <source>
        <dbReference type="SAM" id="MobiDB-lite"/>
    </source>
</evidence>
<proteinExistence type="predicted"/>
<feature type="compositionally biased region" description="Polar residues" evidence="1">
    <location>
        <begin position="69"/>
        <end position="80"/>
    </location>
</feature>
<evidence type="ECO:0000313" key="3">
    <source>
        <dbReference type="Proteomes" id="UP000807353"/>
    </source>
</evidence>
<accession>A0A9P5XSI0</accession>
<feature type="compositionally biased region" description="Low complexity" evidence="1">
    <location>
        <begin position="1"/>
        <end position="15"/>
    </location>
</feature>
<dbReference type="EMBL" id="MU150471">
    <property type="protein sequence ID" value="KAF9456043.1"/>
    <property type="molecule type" value="Genomic_DNA"/>
</dbReference>
<comment type="caution">
    <text evidence="2">The sequence shown here is derived from an EMBL/GenBank/DDBJ whole genome shotgun (WGS) entry which is preliminary data.</text>
</comment>
<feature type="compositionally biased region" description="Polar residues" evidence="1">
    <location>
        <begin position="45"/>
        <end position="58"/>
    </location>
</feature>
<gene>
    <name evidence="2" type="ORF">BDZ94DRAFT_1241823</name>
</gene>
<name>A0A9P5XSI0_9AGAR</name>
<dbReference type="AlphaFoldDB" id="A0A9P5XSI0"/>
<sequence length="153" mass="16477">MATSLPSNPLSSSTPHRTKQDDKVSDEVAESATESETESDCDSSYSNLSLPCSPQNQLGLPKNKAWHTQYPNAEPSSHTSAVPEGNGDDADSKISKVDVMSEKCKVNISSSHPSEKKIIIQICVEGGSLVNPIFNFNFPVENGKGKKRKRGSV</sequence>
<feature type="region of interest" description="Disordered" evidence="1">
    <location>
        <begin position="1"/>
        <end position="93"/>
    </location>
</feature>
<organism evidence="2 3">
    <name type="scientific">Collybia nuda</name>
    <dbReference type="NCBI Taxonomy" id="64659"/>
    <lineage>
        <taxon>Eukaryota</taxon>
        <taxon>Fungi</taxon>
        <taxon>Dikarya</taxon>
        <taxon>Basidiomycota</taxon>
        <taxon>Agaricomycotina</taxon>
        <taxon>Agaricomycetes</taxon>
        <taxon>Agaricomycetidae</taxon>
        <taxon>Agaricales</taxon>
        <taxon>Tricholomatineae</taxon>
        <taxon>Clitocybaceae</taxon>
        <taxon>Collybia</taxon>
    </lineage>
</organism>
<evidence type="ECO:0000313" key="2">
    <source>
        <dbReference type="EMBL" id="KAF9456043.1"/>
    </source>
</evidence>
<protein>
    <submittedName>
        <fullName evidence="2">Uncharacterized protein</fullName>
    </submittedName>
</protein>
<reference evidence="2" key="1">
    <citation type="submission" date="2020-11" db="EMBL/GenBank/DDBJ databases">
        <authorList>
            <consortium name="DOE Joint Genome Institute"/>
            <person name="Ahrendt S."/>
            <person name="Riley R."/>
            <person name="Andreopoulos W."/>
            <person name="Labutti K."/>
            <person name="Pangilinan J."/>
            <person name="Ruiz-Duenas F.J."/>
            <person name="Barrasa J.M."/>
            <person name="Sanchez-Garcia M."/>
            <person name="Camarero S."/>
            <person name="Miyauchi S."/>
            <person name="Serrano A."/>
            <person name="Linde D."/>
            <person name="Babiker R."/>
            <person name="Drula E."/>
            <person name="Ayuso-Fernandez I."/>
            <person name="Pacheco R."/>
            <person name="Padilla G."/>
            <person name="Ferreira P."/>
            <person name="Barriuso J."/>
            <person name="Kellner H."/>
            <person name="Castanera R."/>
            <person name="Alfaro M."/>
            <person name="Ramirez L."/>
            <person name="Pisabarro A.G."/>
            <person name="Kuo A."/>
            <person name="Tritt A."/>
            <person name="Lipzen A."/>
            <person name="He G."/>
            <person name="Yan M."/>
            <person name="Ng V."/>
            <person name="Cullen D."/>
            <person name="Martin F."/>
            <person name="Rosso M.-N."/>
            <person name="Henrissat B."/>
            <person name="Hibbett D."/>
            <person name="Martinez A.T."/>
            <person name="Grigoriev I.V."/>
        </authorList>
    </citation>
    <scope>NUCLEOTIDE SEQUENCE</scope>
    <source>
        <strain evidence="2">CBS 247.69</strain>
    </source>
</reference>
<keyword evidence="3" id="KW-1185">Reference proteome</keyword>
<dbReference type="Proteomes" id="UP000807353">
    <property type="component" value="Unassembled WGS sequence"/>
</dbReference>